<dbReference type="InterPro" id="IPR020449">
    <property type="entry name" value="Tscrpt_reg_AraC-type_HTH"/>
</dbReference>
<dbReference type="PRINTS" id="PR00032">
    <property type="entry name" value="HTHARAC"/>
</dbReference>
<dbReference type="InterPro" id="IPR037923">
    <property type="entry name" value="HTH-like"/>
</dbReference>
<evidence type="ECO:0000256" key="1">
    <source>
        <dbReference type="ARBA" id="ARBA00023015"/>
    </source>
</evidence>
<protein>
    <submittedName>
        <fullName evidence="5">AraC-type DNA-binding protein</fullName>
    </submittedName>
</protein>
<evidence type="ECO:0000256" key="3">
    <source>
        <dbReference type="ARBA" id="ARBA00023163"/>
    </source>
</evidence>
<name>A0A1H0CU98_9BACI</name>
<dbReference type="SUPFAM" id="SSF51215">
    <property type="entry name" value="Regulatory protein AraC"/>
    <property type="match status" value="1"/>
</dbReference>
<dbReference type="GO" id="GO:0003700">
    <property type="term" value="F:DNA-binding transcription factor activity"/>
    <property type="evidence" value="ECO:0007669"/>
    <property type="project" value="InterPro"/>
</dbReference>
<dbReference type="InterPro" id="IPR018062">
    <property type="entry name" value="HTH_AraC-typ_CS"/>
</dbReference>
<dbReference type="Proteomes" id="UP000198778">
    <property type="component" value="Unassembled WGS sequence"/>
</dbReference>
<dbReference type="PANTHER" id="PTHR43280">
    <property type="entry name" value="ARAC-FAMILY TRANSCRIPTIONAL REGULATOR"/>
    <property type="match status" value="1"/>
</dbReference>
<accession>A0A1H0CU98</accession>
<proteinExistence type="predicted"/>
<keyword evidence="1" id="KW-0805">Transcription regulation</keyword>
<feature type="domain" description="HTH araC/xylS-type" evidence="4">
    <location>
        <begin position="185"/>
        <end position="284"/>
    </location>
</feature>
<keyword evidence="2 5" id="KW-0238">DNA-binding</keyword>
<dbReference type="SUPFAM" id="SSF46689">
    <property type="entry name" value="Homeodomain-like"/>
    <property type="match status" value="1"/>
</dbReference>
<gene>
    <name evidence="5" type="ORF">SAMN04488053_102233</name>
</gene>
<keyword evidence="3" id="KW-0804">Transcription</keyword>
<dbReference type="STRING" id="745820.SAMN04488053_102233"/>
<dbReference type="InterPro" id="IPR009057">
    <property type="entry name" value="Homeodomain-like_sf"/>
</dbReference>
<dbReference type="PANTHER" id="PTHR43280:SF30">
    <property type="entry name" value="MMSAB OPERON REGULATORY PROTEIN"/>
    <property type="match status" value="1"/>
</dbReference>
<keyword evidence="6" id="KW-1185">Reference proteome</keyword>
<evidence type="ECO:0000313" key="6">
    <source>
        <dbReference type="Proteomes" id="UP000198778"/>
    </source>
</evidence>
<dbReference type="InterPro" id="IPR018060">
    <property type="entry name" value="HTH_AraC"/>
</dbReference>
<dbReference type="Pfam" id="PF12833">
    <property type="entry name" value="HTH_18"/>
    <property type="match status" value="1"/>
</dbReference>
<dbReference type="SMART" id="SM00342">
    <property type="entry name" value="HTH_ARAC"/>
    <property type="match status" value="1"/>
</dbReference>
<evidence type="ECO:0000259" key="4">
    <source>
        <dbReference type="PROSITE" id="PS01124"/>
    </source>
</evidence>
<sequence length="288" mass="33807">MTYLLTEVPPMPTFIKAGIGKFQPGKQHFYRTFHLFDFIFVKEGTLYIEEKGIQYTLHRGDYLILVPGRLHGGPKPCQVKTEFYWAHFSFPHDFHLSDRQEVDWSTILKKRNTFLTPDVFQLALQQQGSFRRRDQAMALFETLLQPNASNDPAERMRQQLYFFDFLIHVQQESLQVPSSAQQVAHKTMKYVQEHALDEPFLVKNMAAELLYHPDYITRSMKRVTGMTPNQYMTHHRLTLAKEMLQQGEYHLQAVAQECGFTDVSYFSRVFKQREGVTPGEYRRLSGKK</sequence>
<evidence type="ECO:0000313" key="5">
    <source>
        <dbReference type="EMBL" id="SDN61446.1"/>
    </source>
</evidence>
<organism evidence="5 6">
    <name type="scientific">Alkalicoccus daliensis</name>
    <dbReference type="NCBI Taxonomy" id="745820"/>
    <lineage>
        <taxon>Bacteria</taxon>
        <taxon>Bacillati</taxon>
        <taxon>Bacillota</taxon>
        <taxon>Bacilli</taxon>
        <taxon>Bacillales</taxon>
        <taxon>Bacillaceae</taxon>
        <taxon>Alkalicoccus</taxon>
    </lineage>
</organism>
<dbReference type="EMBL" id="FNIL01000002">
    <property type="protein sequence ID" value="SDN61446.1"/>
    <property type="molecule type" value="Genomic_DNA"/>
</dbReference>
<dbReference type="AlphaFoldDB" id="A0A1H0CU98"/>
<reference evidence="6" key="1">
    <citation type="submission" date="2016-10" db="EMBL/GenBank/DDBJ databases">
        <authorList>
            <person name="Varghese N."/>
            <person name="Submissions S."/>
        </authorList>
    </citation>
    <scope>NUCLEOTIDE SEQUENCE [LARGE SCALE GENOMIC DNA]</scope>
    <source>
        <strain evidence="6">CGMCC 1.10369</strain>
    </source>
</reference>
<dbReference type="PROSITE" id="PS00041">
    <property type="entry name" value="HTH_ARAC_FAMILY_1"/>
    <property type="match status" value="1"/>
</dbReference>
<dbReference type="PROSITE" id="PS01124">
    <property type="entry name" value="HTH_ARAC_FAMILY_2"/>
    <property type="match status" value="1"/>
</dbReference>
<evidence type="ECO:0000256" key="2">
    <source>
        <dbReference type="ARBA" id="ARBA00023125"/>
    </source>
</evidence>
<dbReference type="Gene3D" id="1.10.10.60">
    <property type="entry name" value="Homeodomain-like"/>
    <property type="match status" value="2"/>
</dbReference>
<dbReference type="GO" id="GO:0043565">
    <property type="term" value="F:sequence-specific DNA binding"/>
    <property type="evidence" value="ECO:0007669"/>
    <property type="project" value="InterPro"/>
</dbReference>